<gene>
    <name evidence="2" type="primary">Acey_s0083.g1625</name>
    <name evidence="2" type="ORF">Y032_0083g1625</name>
</gene>
<evidence type="ECO:0000313" key="2">
    <source>
        <dbReference type="EMBL" id="EYC05168.1"/>
    </source>
</evidence>
<keyword evidence="3" id="KW-1185">Reference proteome</keyword>
<organism evidence="2 3">
    <name type="scientific">Ancylostoma ceylanicum</name>
    <dbReference type="NCBI Taxonomy" id="53326"/>
    <lineage>
        <taxon>Eukaryota</taxon>
        <taxon>Metazoa</taxon>
        <taxon>Ecdysozoa</taxon>
        <taxon>Nematoda</taxon>
        <taxon>Chromadorea</taxon>
        <taxon>Rhabditida</taxon>
        <taxon>Rhabditina</taxon>
        <taxon>Rhabditomorpha</taxon>
        <taxon>Strongyloidea</taxon>
        <taxon>Ancylostomatidae</taxon>
        <taxon>Ancylostomatinae</taxon>
        <taxon>Ancylostoma</taxon>
    </lineage>
</organism>
<proteinExistence type="predicted"/>
<evidence type="ECO:0000313" key="3">
    <source>
        <dbReference type="Proteomes" id="UP000024635"/>
    </source>
</evidence>
<dbReference type="Proteomes" id="UP000024635">
    <property type="component" value="Unassembled WGS sequence"/>
</dbReference>
<reference evidence="3" key="1">
    <citation type="journal article" date="2015" name="Nat. Genet.">
        <title>The genome and transcriptome of the zoonotic hookworm Ancylostoma ceylanicum identify infection-specific gene families.</title>
        <authorList>
            <person name="Schwarz E.M."/>
            <person name="Hu Y."/>
            <person name="Antoshechkin I."/>
            <person name="Miller M.M."/>
            <person name="Sternberg P.W."/>
            <person name="Aroian R.V."/>
        </authorList>
    </citation>
    <scope>NUCLEOTIDE SEQUENCE</scope>
    <source>
        <strain evidence="3">HY135</strain>
    </source>
</reference>
<protein>
    <submittedName>
        <fullName evidence="2">Uncharacterized protein</fullName>
    </submittedName>
</protein>
<sequence length="75" mass="9274">MQKRVPFLGFEKLRDNKLRSFLYNWSVFLLFNINVMNNYQENRDSPLRRRSNRERRGRVACFSRPRQGHPHRRPL</sequence>
<evidence type="ECO:0000256" key="1">
    <source>
        <dbReference type="SAM" id="MobiDB-lite"/>
    </source>
</evidence>
<feature type="region of interest" description="Disordered" evidence="1">
    <location>
        <begin position="41"/>
        <end position="75"/>
    </location>
</feature>
<name>A0A016TRX9_9BILA</name>
<accession>A0A016TRX9</accession>
<feature type="compositionally biased region" description="Basic residues" evidence="1">
    <location>
        <begin position="48"/>
        <end position="58"/>
    </location>
</feature>
<dbReference type="AlphaFoldDB" id="A0A016TRX9"/>
<dbReference type="EMBL" id="JARK01001419">
    <property type="protein sequence ID" value="EYC05168.1"/>
    <property type="molecule type" value="Genomic_DNA"/>
</dbReference>
<feature type="compositionally biased region" description="Basic residues" evidence="1">
    <location>
        <begin position="66"/>
        <end position="75"/>
    </location>
</feature>
<comment type="caution">
    <text evidence="2">The sequence shown here is derived from an EMBL/GenBank/DDBJ whole genome shotgun (WGS) entry which is preliminary data.</text>
</comment>